<evidence type="ECO:0000313" key="4">
    <source>
        <dbReference type="WBParaSite" id="OFLC_0000595801-mRNA-1"/>
    </source>
</evidence>
<dbReference type="AlphaFoldDB" id="A0A183HEP7"/>
<dbReference type="EMBL" id="UZAJ01005410">
    <property type="protein sequence ID" value="VDO44933.1"/>
    <property type="molecule type" value="Genomic_DNA"/>
</dbReference>
<keyword evidence="3" id="KW-1185">Reference proteome</keyword>
<name>A0A183HEP7_9BILA</name>
<dbReference type="WBParaSite" id="OFLC_0000595801-mRNA-1">
    <property type="protein sequence ID" value="OFLC_0000595801-mRNA-1"/>
    <property type="gene ID" value="OFLC_0000595801"/>
</dbReference>
<dbReference type="STRING" id="387005.A0A183HEP7"/>
<protein>
    <submittedName>
        <fullName evidence="4">Autophagy-related protein 9</fullName>
    </submittedName>
</protein>
<dbReference type="Proteomes" id="UP000267606">
    <property type="component" value="Unassembled WGS sequence"/>
</dbReference>
<keyword evidence="1" id="KW-0472">Membrane</keyword>
<evidence type="ECO:0000313" key="3">
    <source>
        <dbReference type="Proteomes" id="UP000267606"/>
    </source>
</evidence>
<organism evidence="4">
    <name type="scientific">Onchocerca flexuosa</name>
    <dbReference type="NCBI Taxonomy" id="387005"/>
    <lineage>
        <taxon>Eukaryota</taxon>
        <taxon>Metazoa</taxon>
        <taxon>Ecdysozoa</taxon>
        <taxon>Nematoda</taxon>
        <taxon>Chromadorea</taxon>
        <taxon>Rhabditida</taxon>
        <taxon>Spirurina</taxon>
        <taxon>Spiruromorpha</taxon>
        <taxon>Filarioidea</taxon>
        <taxon>Onchocercidae</taxon>
        <taxon>Onchocerca</taxon>
    </lineage>
</organism>
<evidence type="ECO:0000256" key="1">
    <source>
        <dbReference type="SAM" id="Phobius"/>
    </source>
</evidence>
<gene>
    <name evidence="2" type="ORF">OFLC_LOCUS5959</name>
</gene>
<feature type="transmembrane region" description="Helical" evidence="1">
    <location>
        <begin position="20"/>
        <end position="43"/>
    </location>
</feature>
<proteinExistence type="predicted"/>
<reference evidence="4" key="1">
    <citation type="submission" date="2016-06" db="UniProtKB">
        <authorList>
            <consortium name="WormBaseParasite"/>
        </authorList>
    </citation>
    <scope>IDENTIFICATION</scope>
</reference>
<accession>A0A183HEP7</accession>
<reference evidence="2 3" key="2">
    <citation type="submission" date="2018-11" db="EMBL/GenBank/DDBJ databases">
        <authorList>
            <consortium name="Pathogen Informatics"/>
        </authorList>
    </citation>
    <scope>NUCLEOTIDE SEQUENCE [LARGE SCALE GENOMIC DNA]</scope>
</reference>
<keyword evidence="1" id="KW-1133">Transmembrane helix</keyword>
<sequence length="164" mass="18677">MWMAHYGKRLVIRSFRATYVLAVLFAFSLLYFVVESGLLAWIIQNALSISGVSSDLRSFYDFHVSFNFLSSNFQKLKFLHQLVRLVDVSVQDIEERMLDKYKLTAHRHIQWLADSAGRNSDGVNDSFVSNEGIACRNTIQGRTSVTDDRVLRFPFSSAEQVAGS</sequence>
<evidence type="ECO:0000313" key="2">
    <source>
        <dbReference type="EMBL" id="VDO44933.1"/>
    </source>
</evidence>
<keyword evidence="1" id="KW-0812">Transmembrane</keyword>